<reference evidence="2 3" key="1">
    <citation type="submission" date="2024-04" db="EMBL/GenBank/DDBJ databases">
        <title>Phyllosticta paracitricarpa is synonymous to the EU quarantine fungus P. citricarpa based on phylogenomic analyses.</title>
        <authorList>
            <consortium name="Lawrence Berkeley National Laboratory"/>
            <person name="Van Ingen-Buijs V.A."/>
            <person name="Van Westerhoven A.C."/>
            <person name="Haridas S."/>
            <person name="Skiadas P."/>
            <person name="Martin F."/>
            <person name="Groenewald J.Z."/>
            <person name="Crous P.W."/>
            <person name="Seidl M.F."/>
        </authorList>
    </citation>
    <scope>NUCLEOTIDE SEQUENCE [LARGE SCALE GENOMIC DNA]</scope>
    <source>
        <strain evidence="2 3">CBS 122670</strain>
    </source>
</reference>
<accession>A0ABR1MFH6</accession>
<keyword evidence="1" id="KW-0732">Signal</keyword>
<dbReference type="Proteomes" id="UP001365128">
    <property type="component" value="Unassembled WGS sequence"/>
</dbReference>
<evidence type="ECO:0000256" key="1">
    <source>
        <dbReference type="SAM" id="SignalP"/>
    </source>
</evidence>
<evidence type="ECO:0000313" key="2">
    <source>
        <dbReference type="EMBL" id="KAK7548084.1"/>
    </source>
</evidence>
<organism evidence="2 3">
    <name type="scientific">Phyllosticta citricarpa</name>
    <dbReference type="NCBI Taxonomy" id="55181"/>
    <lineage>
        <taxon>Eukaryota</taxon>
        <taxon>Fungi</taxon>
        <taxon>Dikarya</taxon>
        <taxon>Ascomycota</taxon>
        <taxon>Pezizomycotina</taxon>
        <taxon>Dothideomycetes</taxon>
        <taxon>Dothideomycetes incertae sedis</taxon>
        <taxon>Botryosphaeriales</taxon>
        <taxon>Phyllostictaceae</taxon>
        <taxon>Phyllosticta</taxon>
    </lineage>
</organism>
<gene>
    <name evidence="2" type="ORF">IWX46DRAFT_580078</name>
</gene>
<feature type="signal peptide" evidence="1">
    <location>
        <begin position="1"/>
        <end position="17"/>
    </location>
</feature>
<protein>
    <recommendedName>
        <fullName evidence="4">Secreted protein</fullName>
    </recommendedName>
</protein>
<name>A0ABR1MFH6_9PEZI</name>
<feature type="chain" id="PRO_5046498317" description="Secreted protein" evidence="1">
    <location>
        <begin position="18"/>
        <end position="161"/>
    </location>
</feature>
<dbReference type="EMBL" id="JBBPDW010000011">
    <property type="protein sequence ID" value="KAK7548084.1"/>
    <property type="molecule type" value="Genomic_DNA"/>
</dbReference>
<comment type="caution">
    <text evidence="2">The sequence shown here is derived from an EMBL/GenBank/DDBJ whole genome shotgun (WGS) entry which is preliminary data.</text>
</comment>
<evidence type="ECO:0000313" key="3">
    <source>
        <dbReference type="Proteomes" id="UP001365128"/>
    </source>
</evidence>
<proteinExistence type="predicted"/>
<keyword evidence="3" id="KW-1185">Reference proteome</keyword>
<evidence type="ECO:0008006" key="4">
    <source>
        <dbReference type="Google" id="ProtNLM"/>
    </source>
</evidence>
<sequence>MLRLLLLLLLLLHKSCCETFAFADMSRRPLNKTSAFRRYVAATPSLAPEMEYMHSASASASAWLTHPLAKQSKVSKQACQNVRGPTGQDTRCGGCTVDADGLLQRSAVSCSTNIQVCDKKGKGKREKEKEKEKCSRKSIHQMRAAASWAEEENGVKCVLGD</sequence>